<feature type="region of interest" description="Disordered" evidence="1">
    <location>
        <begin position="204"/>
        <end position="272"/>
    </location>
</feature>
<dbReference type="KEGG" id="sace:GIY23_01360"/>
<dbReference type="Proteomes" id="UP000371041">
    <property type="component" value="Chromosome"/>
</dbReference>
<feature type="compositionally biased region" description="Basic and acidic residues" evidence="1">
    <location>
        <begin position="322"/>
        <end position="355"/>
    </location>
</feature>
<reference evidence="3" key="1">
    <citation type="submission" date="2019-11" db="EMBL/GenBank/DDBJ databases">
        <title>The complete genome sequence of Saccharopolyspora sp. E2A.</title>
        <authorList>
            <person name="Zhang G."/>
        </authorList>
    </citation>
    <scope>NUCLEOTIDE SEQUENCE [LARGE SCALE GENOMIC DNA]</scope>
    <source>
        <strain evidence="3">E2A</strain>
    </source>
</reference>
<accession>A0A5Q3QBM4</accession>
<organism evidence="2 3">
    <name type="scientific">Allosaccharopolyspora coralli</name>
    <dbReference type="NCBI Taxonomy" id="2665642"/>
    <lineage>
        <taxon>Bacteria</taxon>
        <taxon>Bacillati</taxon>
        <taxon>Actinomycetota</taxon>
        <taxon>Actinomycetes</taxon>
        <taxon>Pseudonocardiales</taxon>
        <taxon>Pseudonocardiaceae</taxon>
        <taxon>Allosaccharopolyspora</taxon>
    </lineage>
</organism>
<evidence type="ECO:0000256" key="1">
    <source>
        <dbReference type="SAM" id="MobiDB-lite"/>
    </source>
</evidence>
<feature type="compositionally biased region" description="Low complexity" evidence="1">
    <location>
        <begin position="356"/>
        <end position="366"/>
    </location>
</feature>
<name>A0A5Q3QBM4_9PSEU</name>
<gene>
    <name evidence="2" type="ORF">GIY23_01360</name>
</gene>
<feature type="compositionally biased region" description="Low complexity" evidence="1">
    <location>
        <begin position="296"/>
        <end position="310"/>
    </location>
</feature>
<evidence type="ECO:0000313" key="2">
    <source>
        <dbReference type="EMBL" id="QGK71958.1"/>
    </source>
</evidence>
<sequence length="379" mass="39561">MDVAEGAGPLVRLQNLLLTTTGRVDDDAVNSAREMLGADGLAPAAELLAGCLIAGRVPVTAREQSDLRRVLAEARSQSSWADRLYVVESVPADAHRFSDQNRPEADVSDALQPIVNRLPGLRGVWCVWRVTPAGVTYGAVPRRVVLAEIGAEGSVEAAGFQMLEALRRAGLGCSVDVFASGSDLPDYHRNALAAARRVYLDVPVSTGHGTGNHGRAARMRSGGEPAPAGISGLADPLGPPGGQRPHDGEPEPETFDAPSTDAEPPSSGALPVADAADTGIVLTEPVPAEPQPDELSAPAPESRPSAPAQSGRSGVPAAVDAKLTDRERNLLRKLHEELAQREKDRAPAHGDRHEAWTSTSTTATGGFPSIGAPAGHQQR</sequence>
<protein>
    <submittedName>
        <fullName evidence="2">Uncharacterized protein</fullName>
    </submittedName>
</protein>
<feature type="region of interest" description="Disordered" evidence="1">
    <location>
        <begin position="285"/>
        <end position="379"/>
    </location>
</feature>
<evidence type="ECO:0000313" key="3">
    <source>
        <dbReference type="Proteomes" id="UP000371041"/>
    </source>
</evidence>
<dbReference type="AlphaFoldDB" id="A0A5Q3QBM4"/>
<dbReference type="EMBL" id="CP045929">
    <property type="protein sequence ID" value="QGK71958.1"/>
    <property type="molecule type" value="Genomic_DNA"/>
</dbReference>
<proteinExistence type="predicted"/>
<keyword evidence="3" id="KW-1185">Reference proteome</keyword>